<dbReference type="InterPro" id="IPR008993">
    <property type="entry name" value="TIMP-like_OB-fold"/>
</dbReference>
<evidence type="ECO:0000259" key="11">
    <source>
        <dbReference type="PROSITE" id="PS50038"/>
    </source>
</evidence>
<evidence type="ECO:0000256" key="3">
    <source>
        <dbReference type="ARBA" id="ARBA00022473"/>
    </source>
</evidence>
<dbReference type="SUPFAM" id="SSF63501">
    <property type="entry name" value="Frizzled cysteine-rich domain"/>
    <property type="match status" value="1"/>
</dbReference>
<dbReference type="PANTHER" id="PTHR11309">
    <property type="entry name" value="FRIZZLED"/>
    <property type="match status" value="1"/>
</dbReference>
<dbReference type="FunFam" id="1.10.2000.10:FF:000001">
    <property type="entry name" value="secreted frizzled-related protein 2"/>
    <property type="match status" value="1"/>
</dbReference>
<dbReference type="GO" id="GO:0017147">
    <property type="term" value="F:Wnt-protein binding"/>
    <property type="evidence" value="ECO:0007669"/>
    <property type="project" value="TreeGrafter"/>
</dbReference>
<keyword evidence="5" id="KW-0879">Wnt signaling pathway</keyword>
<organism evidence="13">
    <name type="scientific">Ptychodera flava</name>
    <name type="common">Acorn worm</name>
    <dbReference type="NCBI Taxonomy" id="63121"/>
    <lineage>
        <taxon>Eukaryota</taxon>
        <taxon>Metazoa</taxon>
        <taxon>Hemichordata</taxon>
        <taxon>Enteropneusta</taxon>
        <taxon>Ptychoderidae</taxon>
        <taxon>Ptychodera</taxon>
    </lineage>
</organism>
<feature type="region of interest" description="Disordered" evidence="10">
    <location>
        <begin position="238"/>
        <end position="257"/>
    </location>
</feature>
<keyword evidence="3" id="KW-0217">Developmental protein</keyword>
<gene>
    <name evidence="13" type="primary">5</name>
    <name evidence="13" type="synonym">sfrp1</name>
</gene>
<protein>
    <submittedName>
        <fullName evidence="13">Secreted frizzled related protein 1/5</fullName>
    </submittedName>
</protein>
<dbReference type="Gene3D" id="2.40.50.120">
    <property type="match status" value="1"/>
</dbReference>
<feature type="domain" description="FZ" evidence="11">
    <location>
        <begin position="37"/>
        <end position="154"/>
    </location>
</feature>
<comment type="similarity">
    <text evidence="2">Belongs to the secreted frizzled-related protein (sFRP) family.</text>
</comment>
<evidence type="ECO:0000256" key="4">
    <source>
        <dbReference type="ARBA" id="ARBA00022525"/>
    </source>
</evidence>
<dbReference type="InterPro" id="IPR036790">
    <property type="entry name" value="Frizzled_dom_sf"/>
</dbReference>
<proteinExistence type="evidence at transcript level"/>
<dbReference type="Gene3D" id="1.10.2000.10">
    <property type="entry name" value="Frizzled cysteine-rich domain"/>
    <property type="match status" value="1"/>
</dbReference>
<dbReference type="GO" id="GO:0030154">
    <property type="term" value="P:cell differentiation"/>
    <property type="evidence" value="ECO:0007669"/>
    <property type="project" value="UniProtKB-KW"/>
</dbReference>
<sequence length="316" mass="36116">MKMSCWRPSFLRLPTLLYFFAFVVPTWSYAMDLSGRITKPTCVPIPKEMSLCANIGYNQMRMPNLLDHDSIPEVKEQASSWVPLVHKRCHPGTQLFLCSLFAPVCLDRPIYPCRSLCEQVRDQCSPVMLEHGYPWPEMLRCNKLPLDNDLCIKAQMKNSTAEGEVPGEGDIITPIYEGEIIPDSGDNEGKGTPVCDQCHAEATEEKIITEFCNADFAVKTKIQETKLSRGHKIVSKGKKKSLQERYSEEEGHKENDTGIGRWHQCTCEFLNVNNEKDSYLIMGRIIDKKLVVTFAMPWSKSRDLRKASRRFKNEQC</sequence>
<evidence type="ECO:0000256" key="1">
    <source>
        <dbReference type="ARBA" id="ARBA00004613"/>
    </source>
</evidence>
<evidence type="ECO:0000256" key="9">
    <source>
        <dbReference type="PROSITE-ProRule" id="PRU00090"/>
    </source>
</evidence>
<dbReference type="InterPro" id="IPR015526">
    <property type="entry name" value="Frizzled/SFRP"/>
</dbReference>
<dbReference type="SUPFAM" id="SSF50242">
    <property type="entry name" value="TIMP-like"/>
    <property type="match status" value="1"/>
</dbReference>
<dbReference type="PANTHER" id="PTHR11309:SF148">
    <property type="entry name" value="SECRETED FRIZZLED-RELATED PROTEIN 1"/>
    <property type="match status" value="1"/>
</dbReference>
<dbReference type="InterPro" id="IPR001134">
    <property type="entry name" value="Netrin_domain"/>
</dbReference>
<evidence type="ECO:0000256" key="2">
    <source>
        <dbReference type="ARBA" id="ARBA00010054"/>
    </source>
</evidence>
<dbReference type="Pfam" id="PF01392">
    <property type="entry name" value="Fz"/>
    <property type="match status" value="1"/>
</dbReference>
<keyword evidence="8 9" id="KW-1015">Disulfide bond</keyword>
<feature type="disulfide bond" evidence="9">
    <location>
        <begin position="117"/>
        <end position="141"/>
    </location>
</feature>
<evidence type="ECO:0000259" key="12">
    <source>
        <dbReference type="PROSITE" id="PS50189"/>
    </source>
</evidence>
<keyword evidence="4" id="KW-0964">Secreted</keyword>
<evidence type="ECO:0000256" key="6">
    <source>
        <dbReference type="ARBA" id="ARBA00022729"/>
    </source>
</evidence>
<feature type="domain" description="NTR" evidence="12">
    <location>
        <begin position="195"/>
        <end position="316"/>
    </location>
</feature>
<dbReference type="Pfam" id="PF01759">
    <property type="entry name" value="NTR"/>
    <property type="match status" value="1"/>
</dbReference>
<reference evidence="13" key="1">
    <citation type="journal article" date="2015" name="Biol. Open">
        <title>Nodal signaling is required for mesodermal and ventral but not for dorsal fates in the indirect developing hemichordate, Ptychodera flava.</title>
        <authorList>
            <person name="Rottinger E."/>
            <person name="DuBuc T.Q."/>
            <person name="Amiel A.R."/>
            <person name="Martindale M.Q."/>
        </authorList>
    </citation>
    <scope>NUCLEOTIDE SEQUENCE</scope>
</reference>
<evidence type="ECO:0000256" key="7">
    <source>
        <dbReference type="ARBA" id="ARBA00022782"/>
    </source>
</evidence>
<feature type="compositionally biased region" description="Basic and acidic residues" evidence="10">
    <location>
        <begin position="241"/>
        <end position="256"/>
    </location>
</feature>
<evidence type="ECO:0000313" key="13">
    <source>
        <dbReference type="EMBL" id="AJS19018.1"/>
    </source>
</evidence>
<evidence type="ECO:0000256" key="5">
    <source>
        <dbReference type="ARBA" id="ARBA00022687"/>
    </source>
</evidence>
<comment type="subcellular location">
    <subcellularLocation>
        <location evidence="1">Secreted</location>
    </subcellularLocation>
</comment>
<keyword evidence="6" id="KW-0732">Signal</keyword>
<feature type="disulfide bond" evidence="9">
    <location>
        <begin position="52"/>
        <end position="98"/>
    </location>
</feature>
<dbReference type="GO" id="GO:0005615">
    <property type="term" value="C:extracellular space"/>
    <property type="evidence" value="ECO:0007669"/>
    <property type="project" value="TreeGrafter"/>
</dbReference>
<dbReference type="PROSITE" id="PS50189">
    <property type="entry name" value="NTR"/>
    <property type="match status" value="1"/>
</dbReference>
<dbReference type="PROSITE" id="PS50038">
    <property type="entry name" value="FZ"/>
    <property type="match status" value="1"/>
</dbReference>
<dbReference type="InterPro" id="IPR018933">
    <property type="entry name" value="Netrin_module_non-TIMP"/>
</dbReference>
<dbReference type="GO" id="GO:0035567">
    <property type="term" value="P:non-canonical Wnt signaling pathway"/>
    <property type="evidence" value="ECO:0007669"/>
    <property type="project" value="TreeGrafter"/>
</dbReference>
<dbReference type="InterPro" id="IPR020067">
    <property type="entry name" value="Frizzled_dom"/>
</dbReference>
<dbReference type="EMBL" id="KP133094">
    <property type="protein sequence ID" value="AJS19018.1"/>
    <property type="molecule type" value="mRNA"/>
</dbReference>
<keyword evidence="7" id="KW-0221">Differentiation</keyword>
<name>A0A0D3S302_PTYFL</name>
<accession>A0A0D3S302</accession>
<dbReference type="SMART" id="SM00063">
    <property type="entry name" value="FRI"/>
    <property type="match status" value="1"/>
</dbReference>
<evidence type="ECO:0000256" key="10">
    <source>
        <dbReference type="SAM" id="MobiDB-lite"/>
    </source>
</evidence>
<dbReference type="GO" id="GO:0060070">
    <property type="term" value="P:canonical Wnt signaling pathway"/>
    <property type="evidence" value="ECO:0007669"/>
    <property type="project" value="TreeGrafter"/>
</dbReference>
<evidence type="ECO:0000256" key="8">
    <source>
        <dbReference type="ARBA" id="ARBA00023157"/>
    </source>
</evidence>
<dbReference type="AlphaFoldDB" id="A0A0D3S302"/>
<comment type="caution">
    <text evidence="9">Lacks conserved residue(s) required for the propagation of feature annotation.</text>
</comment>